<comment type="caution">
    <text evidence="3">The sequence shown here is derived from an EMBL/GenBank/DDBJ whole genome shotgun (WGS) entry which is preliminary data.</text>
</comment>
<dbReference type="InterPro" id="IPR029044">
    <property type="entry name" value="Nucleotide-diphossugar_trans"/>
</dbReference>
<dbReference type="PANTHER" id="PTHR43777:SF1">
    <property type="entry name" value="MOLYBDENUM COFACTOR CYTIDYLYLTRANSFERASE"/>
    <property type="match status" value="1"/>
</dbReference>
<dbReference type="CDD" id="cd04182">
    <property type="entry name" value="GT_2_like_f"/>
    <property type="match status" value="1"/>
</dbReference>
<keyword evidence="4" id="KW-1185">Reference proteome</keyword>
<gene>
    <name evidence="3" type="ORF">D3872_00170</name>
</gene>
<dbReference type="EMBL" id="QYUP01000002">
    <property type="protein sequence ID" value="RJG28009.1"/>
    <property type="molecule type" value="Genomic_DNA"/>
</dbReference>
<sequence>MALVGILLAAGRGRRFDPSGARNKLLQTLPGGATVVAASARALLAALPKVIAVVGPADSVVAAQLKALGCEVTVCQEADTGMGASLAHAISHSLPAADAWLIALGDMPYVRPSTYAALAAALNAGAGIAAPVMAGRRGNPVGFGAAHLSALLALTGDEGARRIVKSAPVTEVEVADAGIFRDVDTPADLLIRPDSG</sequence>
<keyword evidence="1" id="KW-0460">Magnesium</keyword>
<dbReference type="PANTHER" id="PTHR43777">
    <property type="entry name" value="MOLYBDENUM COFACTOR CYTIDYLYLTRANSFERASE"/>
    <property type="match status" value="1"/>
</dbReference>
<dbReference type="OrthoDB" id="5298793at2"/>
<feature type="domain" description="MobA-like NTP transferase" evidence="2">
    <location>
        <begin position="5"/>
        <end position="166"/>
    </location>
</feature>
<dbReference type="Gene3D" id="3.90.550.10">
    <property type="entry name" value="Spore Coat Polysaccharide Biosynthesis Protein SpsA, Chain A"/>
    <property type="match status" value="1"/>
</dbReference>
<accession>A0A418Y8S3</accession>
<organism evidence="3 4">
    <name type="scientific">Massilia cavernae</name>
    <dbReference type="NCBI Taxonomy" id="2320864"/>
    <lineage>
        <taxon>Bacteria</taxon>
        <taxon>Pseudomonadati</taxon>
        <taxon>Pseudomonadota</taxon>
        <taxon>Betaproteobacteria</taxon>
        <taxon>Burkholderiales</taxon>
        <taxon>Oxalobacteraceae</taxon>
        <taxon>Telluria group</taxon>
        <taxon>Massilia</taxon>
    </lineage>
</organism>
<name>A0A418Y8S3_9BURK</name>
<dbReference type="GO" id="GO:0016779">
    <property type="term" value="F:nucleotidyltransferase activity"/>
    <property type="evidence" value="ECO:0007669"/>
    <property type="project" value="UniProtKB-ARBA"/>
</dbReference>
<dbReference type="InterPro" id="IPR025877">
    <property type="entry name" value="MobA-like_NTP_Trfase"/>
</dbReference>
<dbReference type="AlphaFoldDB" id="A0A418Y8S3"/>
<proteinExistence type="predicted"/>
<dbReference type="SUPFAM" id="SSF53448">
    <property type="entry name" value="Nucleotide-diphospho-sugar transferases"/>
    <property type="match status" value="1"/>
</dbReference>
<dbReference type="Pfam" id="PF12804">
    <property type="entry name" value="NTP_transf_3"/>
    <property type="match status" value="1"/>
</dbReference>
<evidence type="ECO:0000313" key="4">
    <source>
        <dbReference type="Proteomes" id="UP000284006"/>
    </source>
</evidence>
<dbReference type="RefSeq" id="WP_119808898.1">
    <property type="nucleotide sequence ID" value="NZ_QYUP01000002.1"/>
</dbReference>
<keyword evidence="3" id="KW-0808">Transferase</keyword>
<evidence type="ECO:0000313" key="3">
    <source>
        <dbReference type="EMBL" id="RJG28009.1"/>
    </source>
</evidence>
<evidence type="ECO:0000256" key="1">
    <source>
        <dbReference type="ARBA" id="ARBA00022842"/>
    </source>
</evidence>
<protein>
    <submittedName>
        <fullName evidence="3">Nucleotidyltransferase family protein</fullName>
    </submittedName>
</protein>
<reference evidence="3 4" key="1">
    <citation type="submission" date="2018-09" db="EMBL/GenBank/DDBJ databases">
        <authorList>
            <person name="Zhu H."/>
        </authorList>
    </citation>
    <scope>NUCLEOTIDE SEQUENCE [LARGE SCALE GENOMIC DNA]</scope>
    <source>
        <strain evidence="3 4">K1S02-61</strain>
    </source>
</reference>
<dbReference type="Proteomes" id="UP000284006">
    <property type="component" value="Unassembled WGS sequence"/>
</dbReference>
<evidence type="ECO:0000259" key="2">
    <source>
        <dbReference type="Pfam" id="PF12804"/>
    </source>
</evidence>